<evidence type="ECO:0000313" key="3">
    <source>
        <dbReference type="Proteomes" id="UP000626109"/>
    </source>
</evidence>
<name>A0A813J4Z8_POLGL</name>
<comment type="caution">
    <text evidence="2">The sequence shown here is derived from an EMBL/GenBank/DDBJ whole genome shotgun (WGS) entry which is preliminary data.</text>
</comment>
<evidence type="ECO:0000313" key="2">
    <source>
        <dbReference type="EMBL" id="CAE8668297.1"/>
    </source>
</evidence>
<accession>A0A813J4Z8</accession>
<dbReference type="Proteomes" id="UP000626109">
    <property type="component" value="Unassembled WGS sequence"/>
</dbReference>
<feature type="region of interest" description="Disordered" evidence="1">
    <location>
        <begin position="81"/>
        <end position="122"/>
    </location>
</feature>
<reference evidence="2" key="1">
    <citation type="submission" date="2021-02" db="EMBL/GenBank/DDBJ databases">
        <authorList>
            <person name="Dougan E. K."/>
            <person name="Rhodes N."/>
            <person name="Thang M."/>
            <person name="Chan C."/>
        </authorList>
    </citation>
    <scope>NUCLEOTIDE SEQUENCE</scope>
</reference>
<proteinExistence type="predicted"/>
<dbReference type="AlphaFoldDB" id="A0A813J4Z8"/>
<gene>
    <name evidence="2" type="ORF">PGLA2088_LOCUS16876</name>
</gene>
<evidence type="ECO:0000256" key="1">
    <source>
        <dbReference type="SAM" id="MobiDB-lite"/>
    </source>
</evidence>
<organism evidence="2 3">
    <name type="scientific">Polarella glacialis</name>
    <name type="common">Dinoflagellate</name>
    <dbReference type="NCBI Taxonomy" id="89957"/>
    <lineage>
        <taxon>Eukaryota</taxon>
        <taxon>Sar</taxon>
        <taxon>Alveolata</taxon>
        <taxon>Dinophyceae</taxon>
        <taxon>Suessiales</taxon>
        <taxon>Suessiaceae</taxon>
        <taxon>Polarella</taxon>
    </lineage>
</organism>
<protein>
    <submittedName>
        <fullName evidence="2">Uncharacterized protein</fullName>
    </submittedName>
</protein>
<sequence length="238" mass="26515">MQLIMEAVRDARTLEHISLADRQWQQQVSPLLRCSKPGCNGRRDKQLRCGHKICVQCWDLSCPCPRCGAICGRFSGCNSMRGNTDPRTSEPDRGSEAPTSSGVGQSEAQVAGYRPENGGQSYSRWIMRPTETRRAPFNIPEVDRAETAAATHVRAPNAHPAVRYWHFRRTTTSAGEPQFSAKVFFVSGNTTTETKTDAVLESLSFARFESLWPAATEEESVLQIVAQIAERPDVYRPI</sequence>
<feature type="compositionally biased region" description="Polar residues" evidence="1">
    <location>
        <begin position="97"/>
        <end position="108"/>
    </location>
</feature>
<dbReference type="EMBL" id="CAJNNW010021654">
    <property type="protein sequence ID" value="CAE8668297.1"/>
    <property type="molecule type" value="Genomic_DNA"/>
</dbReference>